<protein>
    <recommendedName>
        <fullName evidence="4">HTH cro/C1-type domain-containing protein</fullName>
    </recommendedName>
</protein>
<dbReference type="STRING" id="266117.Rxyl_0928"/>
<evidence type="ECO:0000313" key="2">
    <source>
        <dbReference type="EMBL" id="ABG03895.1"/>
    </source>
</evidence>
<dbReference type="InterPro" id="IPR010982">
    <property type="entry name" value="Lambda_DNA-bd_dom_sf"/>
</dbReference>
<dbReference type="EMBL" id="CP000386">
    <property type="protein sequence ID" value="ABG03895.1"/>
    <property type="molecule type" value="Genomic_DNA"/>
</dbReference>
<dbReference type="GO" id="GO:0003677">
    <property type="term" value="F:DNA binding"/>
    <property type="evidence" value="ECO:0007669"/>
    <property type="project" value="InterPro"/>
</dbReference>
<dbReference type="Proteomes" id="UP000006637">
    <property type="component" value="Chromosome"/>
</dbReference>
<dbReference type="HOGENOM" id="CLU_2425089_0_0_11"/>
<proteinExistence type="predicted"/>
<accession>Q1AXI3</accession>
<dbReference type="SUPFAM" id="SSF47413">
    <property type="entry name" value="lambda repressor-like DNA-binding domains"/>
    <property type="match status" value="1"/>
</dbReference>
<dbReference type="eggNOG" id="COG1396">
    <property type="taxonomic scope" value="Bacteria"/>
</dbReference>
<dbReference type="AlphaFoldDB" id="Q1AXI3"/>
<evidence type="ECO:0008006" key="4">
    <source>
        <dbReference type="Google" id="ProtNLM"/>
    </source>
</evidence>
<dbReference type="Gene3D" id="1.10.260.40">
    <property type="entry name" value="lambda repressor-like DNA-binding domains"/>
    <property type="match status" value="1"/>
</dbReference>
<name>Q1AXI3_RUBXD</name>
<sequence length="91" mass="10095">MGGEVAKVDGALLRAARERVFMSREELAEALALNIGVVVGLEASERTEVRENLVEELTQILFVSRAELTSHPDPPEPVRVDLRPEDLPYEV</sequence>
<reference evidence="2 3" key="1">
    <citation type="submission" date="2006-06" db="EMBL/GenBank/DDBJ databases">
        <title>Complete sequence of Rubrobacter xylanophilus DSM 9941.</title>
        <authorList>
            <consortium name="US DOE Joint Genome Institute"/>
            <person name="Copeland A."/>
            <person name="Lucas S."/>
            <person name="Lapidus A."/>
            <person name="Barry K."/>
            <person name="Detter J.C."/>
            <person name="Glavina del Rio T."/>
            <person name="Hammon N."/>
            <person name="Israni S."/>
            <person name="Dalin E."/>
            <person name="Tice H."/>
            <person name="Pitluck S."/>
            <person name="Munk A.C."/>
            <person name="Brettin T."/>
            <person name="Bruce D."/>
            <person name="Han C."/>
            <person name="Tapia R."/>
            <person name="Gilna P."/>
            <person name="Schmutz J."/>
            <person name="Larimer F."/>
            <person name="Land M."/>
            <person name="Hauser L."/>
            <person name="Kyrpides N."/>
            <person name="Lykidis A."/>
            <person name="da Costa M.S."/>
            <person name="Rainey F.A."/>
            <person name="Empadinhas N."/>
            <person name="Jolivet E."/>
            <person name="Battista J.R."/>
            <person name="Richardson P."/>
        </authorList>
    </citation>
    <scope>NUCLEOTIDE SEQUENCE [LARGE SCALE GENOMIC DNA]</scope>
    <source>
        <strain evidence="3">DSM 9941 / NBRC 16129 / PRD-1</strain>
    </source>
</reference>
<organism evidence="2 3">
    <name type="scientific">Rubrobacter xylanophilus (strain DSM 9941 / JCM 11954 / NBRC 16129 / PRD-1)</name>
    <dbReference type="NCBI Taxonomy" id="266117"/>
    <lineage>
        <taxon>Bacteria</taxon>
        <taxon>Bacillati</taxon>
        <taxon>Actinomycetota</taxon>
        <taxon>Rubrobacteria</taxon>
        <taxon>Rubrobacterales</taxon>
        <taxon>Rubrobacteraceae</taxon>
        <taxon>Rubrobacter</taxon>
    </lineage>
</organism>
<keyword evidence="3" id="KW-1185">Reference proteome</keyword>
<feature type="region of interest" description="Disordered" evidence="1">
    <location>
        <begin position="68"/>
        <end position="91"/>
    </location>
</feature>
<dbReference type="KEGG" id="rxy:Rxyl_0928"/>
<evidence type="ECO:0000313" key="3">
    <source>
        <dbReference type="Proteomes" id="UP000006637"/>
    </source>
</evidence>
<gene>
    <name evidence="2" type="ordered locus">Rxyl_0928</name>
</gene>
<evidence type="ECO:0000256" key="1">
    <source>
        <dbReference type="SAM" id="MobiDB-lite"/>
    </source>
</evidence>